<proteinExistence type="inferred from homology"/>
<dbReference type="Gene3D" id="3.40.109.10">
    <property type="entry name" value="NADH Oxidase"/>
    <property type="match status" value="1"/>
</dbReference>
<evidence type="ECO:0000256" key="3">
    <source>
        <dbReference type="ARBA" id="ARBA00022630"/>
    </source>
</evidence>
<dbReference type="GO" id="GO:0016491">
    <property type="term" value="F:oxidoreductase activity"/>
    <property type="evidence" value="ECO:0007669"/>
    <property type="project" value="UniProtKB-KW"/>
</dbReference>
<dbReference type="PANTHER" id="PTHR43673">
    <property type="entry name" value="NAD(P)H NITROREDUCTASE YDGI-RELATED"/>
    <property type="match status" value="1"/>
</dbReference>
<dbReference type="PANTHER" id="PTHR43673:SF2">
    <property type="entry name" value="NITROREDUCTASE"/>
    <property type="match status" value="1"/>
</dbReference>
<reference evidence="7 8" key="1">
    <citation type="submission" date="2023-06" db="EMBL/GenBank/DDBJ databases">
        <title>Genome sequence of Methancorpusculaceae sp. Cs1.</title>
        <authorList>
            <person name="Protasov E."/>
            <person name="Platt K."/>
            <person name="Poehlein A."/>
            <person name="Daniel R."/>
            <person name="Brune A."/>
        </authorList>
    </citation>
    <scope>NUCLEOTIDE SEQUENCE [LARGE SCALE GENOMIC DNA]</scope>
    <source>
        <strain evidence="7 8">Cs1</strain>
    </source>
</reference>
<keyword evidence="8" id="KW-1185">Reference proteome</keyword>
<organism evidence="7 8">
    <name type="scientific">Methanorbis rubei</name>
    <dbReference type="NCBI Taxonomy" id="3028300"/>
    <lineage>
        <taxon>Archaea</taxon>
        <taxon>Methanobacteriati</taxon>
        <taxon>Methanobacteriota</taxon>
        <taxon>Stenosarchaea group</taxon>
        <taxon>Methanomicrobia</taxon>
        <taxon>Methanomicrobiales</taxon>
        <taxon>Methanocorpusculaceae</taxon>
        <taxon>Methanorbis</taxon>
    </lineage>
</organism>
<evidence type="ECO:0000256" key="1">
    <source>
        <dbReference type="ARBA" id="ARBA00001917"/>
    </source>
</evidence>
<dbReference type="InterPro" id="IPR000415">
    <property type="entry name" value="Nitroreductase-like"/>
</dbReference>
<evidence type="ECO:0000256" key="5">
    <source>
        <dbReference type="ARBA" id="ARBA00023002"/>
    </source>
</evidence>
<keyword evidence="3" id="KW-0285">Flavoprotein</keyword>
<accession>A0AAE4MHH8</accession>
<evidence type="ECO:0000313" key="8">
    <source>
        <dbReference type="Proteomes" id="UP001283212"/>
    </source>
</evidence>
<sequence length="181" mass="19800">MDSSEFLHFLATRVSVREYDGDCISEEDAEYLLTAASKAPSAGNLEAWDVVIVTDPGQLEMLSDAAGNQHQIRDSGCVFCVCANYVRSMSRYGDRGIMFAVEDATIAATYMMLAAHARRLHTCWIGAFDDNEVKGILDLPAHIRPVTLLCVGKGEAPARGPERMAPSGHTHYDIWQAPIVP</sequence>
<comment type="caution">
    <text evidence="7">The sequence shown here is derived from an EMBL/GenBank/DDBJ whole genome shotgun (WGS) entry which is preliminary data.</text>
</comment>
<evidence type="ECO:0000259" key="6">
    <source>
        <dbReference type="Pfam" id="PF00881"/>
    </source>
</evidence>
<evidence type="ECO:0000256" key="2">
    <source>
        <dbReference type="ARBA" id="ARBA00007118"/>
    </source>
</evidence>
<feature type="domain" description="Nitroreductase" evidence="6">
    <location>
        <begin position="65"/>
        <end position="153"/>
    </location>
</feature>
<dbReference type="Pfam" id="PF00881">
    <property type="entry name" value="Nitroreductase"/>
    <property type="match status" value="1"/>
</dbReference>
<keyword evidence="4" id="KW-0288">FMN</keyword>
<name>A0AAE4MHH8_9EURY</name>
<keyword evidence="5" id="KW-0560">Oxidoreductase</keyword>
<comment type="similarity">
    <text evidence="2">Belongs to the nitroreductase family.</text>
</comment>
<dbReference type="InterPro" id="IPR029479">
    <property type="entry name" value="Nitroreductase"/>
</dbReference>
<protein>
    <recommendedName>
        <fullName evidence="6">Nitroreductase domain-containing protein</fullName>
    </recommendedName>
</protein>
<dbReference type="AlphaFoldDB" id="A0AAE4MHH8"/>
<dbReference type="RefSeq" id="WP_338096711.1">
    <property type="nucleotide sequence ID" value="NZ_JAWDKB010000006.1"/>
</dbReference>
<evidence type="ECO:0000313" key="7">
    <source>
        <dbReference type="EMBL" id="MDV0444211.1"/>
    </source>
</evidence>
<dbReference type="Proteomes" id="UP001283212">
    <property type="component" value="Unassembled WGS sequence"/>
</dbReference>
<evidence type="ECO:0000256" key="4">
    <source>
        <dbReference type="ARBA" id="ARBA00022643"/>
    </source>
</evidence>
<dbReference type="EMBL" id="JAWDKB010000006">
    <property type="protein sequence ID" value="MDV0444211.1"/>
    <property type="molecule type" value="Genomic_DNA"/>
</dbReference>
<gene>
    <name evidence="7" type="ORF">McpCs1_16090</name>
</gene>
<dbReference type="SUPFAM" id="SSF55469">
    <property type="entry name" value="FMN-dependent nitroreductase-like"/>
    <property type="match status" value="1"/>
</dbReference>
<comment type="cofactor">
    <cofactor evidence="1">
        <name>FMN</name>
        <dbReference type="ChEBI" id="CHEBI:58210"/>
    </cofactor>
</comment>